<gene>
    <name evidence="7" type="ORF">B0I10_11578</name>
</gene>
<proteinExistence type="predicted"/>
<evidence type="ECO:0000256" key="4">
    <source>
        <dbReference type="ARBA" id="ARBA00023136"/>
    </source>
</evidence>
<feature type="transmembrane region" description="Helical" evidence="5">
    <location>
        <begin position="311"/>
        <end position="329"/>
    </location>
</feature>
<comment type="caution">
    <text evidence="7">The sequence shown here is derived from an EMBL/GenBank/DDBJ whole genome shotgun (WGS) entry which is preliminary data.</text>
</comment>
<feature type="transmembrane region" description="Helical" evidence="5">
    <location>
        <begin position="56"/>
        <end position="75"/>
    </location>
</feature>
<dbReference type="InterPro" id="IPR002035">
    <property type="entry name" value="VWF_A"/>
</dbReference>
<dbReference type="OrthoDB" id="6206554at2"/>
<organism evidence="7 8">
    <name type="scientific">Flavobacterium lacus</name>
    <dbReference type="NCBI Taxonomy" id="1353778"/>
    <lineage>
        <taxon>Bacteria</taxon>
        <taxon>Pseudomonadati</taxon>
        <taxon>Bacteroidota</taxon>
        <taxon>Flavobacteriia</taxon>
        <taxon>Flavobacteriales</taxon>
        <taxon>Flavobacteriaceae</taxon>
        <taxon>Flavobacterium</taxon>
    </lineage>
</organism>
<accession>A0A328WV76</accession>
<keyword evidence="2 5" id="KW-0812">Transmembrane</keyword>
<evidence type="ECO:0000313" key="8">
    <source>
        <dbReference type="Proteomes" id="UP000249518"/>
    </source>
</evidence>
<dbReference type="PROSITE" id="PS50234">
    <property type="entry name" value="VWFA"/>
    <property type="match status" value="1"/>
</dbReference>
<dbReference type="InterPro" id="IPR024163">
    <property type="entry name" value="Aerotolerance_reg_N"/>
</dbReference>
<keyword evidence="8" id="KW-1185">Reference proteome</keyword>
<evidence type="ECO:0000256" key="5">
    <source>
        <dbReference type="SAM" id="Phobius"/>
    </source>
</evidence>
<keyword evidence="3 5" id="KW-1133">Transmembrane helix</keyword>
<dbReference type="PANTHER" id="PTHR22550">
    <property type="entry name" value="SPORE GERMINATION PROTEIN"/>
    <property type="match status" value="1"/>
</dbReference>
<evidence type="ECO:0000256" key="3">
    <source>
        <dbReference type="ARBA" id="ARBA00022989"/>
    </source>
</evidence>
<dbReference type="EMBL" id="QLSV01000015">
    <property type="protein sequence ID" value="RAR46769.1"/>
    <property type="molecule type" value="Genomic_DNA"/>
</dbReference>
<dbReference type="Pfam" id="PF13519">
    <property type="entry name" value="VWA_2"/>
    <property type="match status" value="1"/>
</dbReference>
<dbReference type="SUPFAM" id="SSF53300">
    <property type="entry name" value="vWA-like"/>
    <property type="match status" value="1"/>
</dbReference>
<evidence type="ECO:0000313" key="7">
    <source>
        <dbReference type="EMBL" id="RAR46769.1"/>
    </source>
</evidence>
<sequence>MYSQIDEKIYLYFLAVIPIIVILFLINLYWKRKKQREFGDVELVKKLSPEKSVFKPVLKITVLLLALASLIIGLANPKIGTKMETVKREGIDVVFAIDVSKSMLAEDMAPNRLDKTKQIVSQIINQLGSDRIGMVAYAGSAFPVLPITTDYGVAKMYLQGMNTDMVSSQGTSLEEAIKLSANYFDKGNATNKLIILISDGEDHSDGVDGAIEEALKIKAKVITIGVGTEKGGPIPIKRNGVVENFKRDQNDEVVVTKMNQEILKQIGKGTKGGYVYGGNTKEVLDYVKNALDNIEKTEFETTQVADFQSQFQWFLGIAFALLFIDIFLLERKTGWISKLNLFNEKES</sequence>
<feature type="transmembrane region" description="Helical" evidence="5">
    <location>
        <begin position="12"/>
        <end position="30"/>
    </location>
</feature>
<keyword evidence="1" id="KW-1003">Cell membrane</keyword>
<dbReference type="PANTHER" id="PTHR22550:SF5">
    <property type="entry name" value="LEUCINE ZIPPER PROTEIN 4"/>
    <property type="match status" value="1"/>
</dbReference>
<name>A0A328WV76_9FLAO</name>
<protein>
    <submittedName>
        <fullName evidence="7">Ca-activated chloride channel family protein</fullName>
    </submittedName>
</protein>
<evidence type="ECO:0000256" key="1">
    <source>
        <dbReference type="ARBA" id="ARBA00022475"/>
    </source>
</evidence>
<evidence type="ECO:0000259" key="6">
    <source>
        <dbReference type="PROSITE" id="PS50234"/>
    </source>
</evidence>
<dbReference type="Proteomes" id="UP000249518">
    <property type="component" value="Unassembled WGS sequence"/>
</dbReference>
<evidence type="ECO:0000256" key="2">
    <source>
        <dbReference type="ARBA" id="ARBA00022692"/>
    </source>
</evidence>
<keyword evidence="4 5" id="KW-0472">Membrane</keyword>
<dbReference type="Pfam" id="PF07584">
    <property type="entry name" value="BatA"/>
    <property type="match status" value="1"/>
</dbReference>
<dbReference type="SMART" id="SM00327">
    <property type="entry name" value="VWA"/>
    <property type="match status" value="1"/>
</dbReference>
<dbReference type="AlphaFoldDB" id="A0A328WV76"/>
<dbReference type="InterPro" id="IPR050768">
    <property type="entry name" value="UPF0353/GerABKA_families"/>
</dbReference>
<reference evidence="7 8" key="1">
    <citation type="submission" date="2018-06" db="EMBL/GenBank/DDBJ databases">
        <title>Genomic Encyclopedia of Type Strains, Phase III (KMG-III): the genomes of soil and plant-associated and newly described type strains.</title>
        <authorList>
            <person name="Whitman W."/>
        </authorList>
    </citation>
    <scope>NUCLEOTIDE SEQUENCE [LARGE SCALE GENOMIC DNA]</scope>
    <source>
        <strain evidence="7 8">CGMCC 1.12504</strain>
    </source>
</reference>
<feature type="domain" description="VWFA" evidence="6">
    <location>
        <begin position="92"/>
        <end position="294"/>
    </location>
</feature>
<dbReference type="RefSeq" id="WP_112087068.1">
    <property type="nucleotide sequence ID" value="NZ_QLSV01000015.1"/>
</dbReference>
<dbReference type="InterPro" id="IPR036465">
    <property type="entry name" value="vWFA_dom_sf"/>
</dbReference>
<dbReference type="Gene3D" id="3.40.50.410">
    <property type="entry name" value="von Willebrand factor, type A domain"/>
    <property type="match status" value="1"/>
</dbReference>